<comment type="similarity">
    <text evidence="2">Belongs to the monovalent cation:proton antiporter 2 (CPA2) transporter (TC 2.A.37) family.</text>
</comment>
<feature type="domain" description="Cation/H+ exchanger transmembrane" evidence="8">
    <location>
        <begin position="7"/>
        <end position="346"/>
    </location>
</feature>
<feature type="transmembrane region" description="Helical" evidence="7">
    <location>
        <begin position="309"/>
        <end position="329"/>
    </location>
</feature>
<evidence type="ECO:0000256" key="6">
    <source>
        <dbReference type="ARBA" id="ARBA00023136"/>
    </source>
</evidence>
<feature type="transmembrane region" description="Helical" evidence="7">
    <location>
        <begin position="335"/>
        <end position="359"/>
    </location>
</feature>
<keyword evidence="3" id="KW-0813">Transport</keyword>
<feature type="transmembrane region" description="Helical" evidence="7">
    <location>
        <begin position="197"/>
        <end position="216"/>
    </location>
</feature>
<feature type="transmembrane region" description="Helical" evidence="7">
    <location>
        <begin position="143"/>
        <end position="163"/>
    </location>
</feature>
<evidence type="ECO:0000256" key="1">
    <source>
        <dbReference type="ARBA" id="ARBA00004141"/>
    </source>
</evidence>
<dbReference type="InterPro" id="IPR003148">
    <property type="entry name" value="RCK_N"/>
</dbReference>
<keyword evidence="6 7" id="KW-0472">Membrane</keyword>
<keyword evidence="4 7" id="KW-0812">Transmembrane</keyword>
<dbReference type="SUPFAM" id="SSF51735">
    <property type="entry name" value="NAD(P)-binding Rossmann-fold domains"/>
    <property type="match status" value="1"/>
</dbReference>
<comment type="subcellular location">
    <subcellularLocation>
        <location evidence="1">Membrane</location>
        <topology evidence="1">Multi-pass membrane protein</topology>
    </subcellularLocation>
</comment>
<sequence>MDPLWLFIALLCGFFARQIMLPPMVGFLAAGFVLHGIGVESSSSLQTMADLGVTLLLFTIGLKLRLRNLLAPEVWAAGSLHMLLITSLGAGLLVLAAVSGLVWFEQMDWRSASVVAFALSFSSTVFAVKIFEDRGEMKTRHGQISIGILIIQDIIAVVFLTLATGKIPSMWAFLLLALPFARPFLNKLLQRSGHGEVLILFGLFMAIGGGQLFQLVGMKADLGALVFGILLSNQGKTNELARSLLSFKDIFLVGFFLSIGLSGIPTFSDVAIAVMIVAFFLPIKSLLYFGLLAVFKLRARTAFLSANGLSNYSEFGLIVAAVGVSSGWITQQWLMIIAVALSLSFVAAAVVNGQVHTLYARYEKYFHRFESTKRLPKDLPADLGDAEILILGMGRVGRGAYTSMHEVFGEKVYGIDADVDQVARYKKQNLRVQVGDAEDVDFWHGVNVSKLHLVMLAMPALGDMRQAVKLIKAEGYTGFIAAVTRYEDDRKILESEGVDATFNFYTEAGTGFAEHVRQQLKGSGKCLTKN</sequence>
<feature type="transmembrane region" description="Helical" evidence="7">
    <location>
        <begin position="169"/>
        <end position="185"/>
    </location>
</feature>
<name>A0A3B0WXM8_9ZZZZ</name>
<feature type="transmembrane region" description="Helical" evidence="7">
    <location>
        <begin position="273"/>
        <end position="297"/>
    </location>
</feature>
<evidence type="ECO:0000256" key="3">
    <source>
        <dbReference type="ARBA" id="ARBA00022448"/>
    </source>
</evidence>
<feature type="transmembrane region" description="Helical" evidence="7">
    <location>
        <begin position="74"/>
        <end position="103"/>
    </location>
</feature>
<evidence type="ECO:0000256" key="5">
    <source>
        <dbReference type="ARBA" id="ARBA00022989"/>
    </source>
</evidence>
<evidence type="ECO:0000256" key="4">
    <source>
        <dbReference type="ARBA" id="ARBA00022692"/>
    </source>
</evidence>
<reference evidence="10" key="1">
    <citation type="submission" date="2018-06" db="EMBL/GenBank/DDBJ databases">
        <authorList>
            <person name="Zhirakovskaya E."/>
        </authorList>
    </citation>
    <scope>NUCLEOTIDE SEQUENCE</scope>
</reference>
<dbReference type="GO" id="GO:0006813">
    <property type="term" value="P:potassium ion transport"/>
    <property type="evidence" value="ECO:0007669"/>
    <property type="project" value="InterPro"/>
</dbReference>
<evidence type="ECO:0000259" key="8">
    <source>
        <dbReference type="Pfam" id="PF00999"/>
    </source>
</evidence>
<feature type="transmembrane region" description="Helical" evidence="7">
    <location>
        <begin position="45"/>
        <end position="62"/>
    </location>
</feature>
<gene>
    <name evidence="10" type="ORF">MNBD_GAMMA05-1602</name>
</gene>
<accession>A0A3B0WXM8</accession>
<dbReference type="InterPro" id="IPR006153">
    <property type="entry name" value="Cation/H_exchanger_TM"/>
</dbReference>
<dbReference type="GO" id="GO:1902600">
    <property type="term" value="P:proton transmembrane transport"/>
    <property type="evidence" value="ECO:0007669"/>
    <property type="project" value="InterPro"/>
</dbReference>
<dbReference type="AlphaFoldDB" id="A0A3B0WXM8"/>
<dbReference type="InterPro" id="IPR038770">
    <property type="entry name" value="Na+/solute_symporter_sf"/>
</dbReference>
<dbReference type="Gene3D" id="1.20.1530.20">
    <property type="match status" value="1"/>
</dbReference>
<evidence type="ECO:0000313" key="10">
    <source>
        <dbReference type="EMBL" id="VAW53949.1"/>
    </source>
</evidence>
<dbReference type="PANTHER" id="PTHR42751">
    <property type="entry name" value="SODIUM/HYDROGEN EXCHANGER FAMILY/TRKA DOMAIN PROTEIN"/>
    <property type="match status" value="1"/>
</dbReference>
<keyword evidence="5 7" id="KW-1133">Transmembrane helix</keyword>
<feature type="domain" description="RCK N-terminal" evidence="9">
    <location>
        <begin position="388"/>
        <end position="502"/>
    </location>
</feature>
<feature type="transmembrane region" description="Helical" evidence="7">
    <location>
        <begin position="109"/>
        <end position="131"/>
    </location>
</feature>
<dbReference type="PANTHER" id="PTHR42751:SF1">
    <property type="entry name" value="CATION_PROTON ANTIPORTER YBAL-RELATED"/>
    <property type="match status" value="1"/>
</dbReference>
<dbReference type="InterPro" id="IPR036291">
    <property type="entry name" value="NAD(P)-bd_dom_sf"/>
</dbReference>
<organism evidence="10">
    <name type="scientific">hydrothermal vent metagenome</name>
    <dbReference type="NCBI Taxonomy" id="652676"/>
    <lineage>
        <taxon>unclassified sequences</taxon>
        <taxon>metagenomes</taxon>
        <taxon>ecological metagenomes</taxon>
    </lineage>
</organism>
<dbReference type="Pfam" id="PF02254">
    <property type="entry name" value="TrkA_N"/>
    <property type="match status" value="1"/>
</dbReference>
<evidence type="ECO:0000256" key="7">
    <source>
        <dbReference type="SAM" id="Phobius"/>
    </source>
</evidence>
<evidence type="ECO:0000256" key="2">
    <source>
        <dbReference type="ARBA" id="ARBA00005551"/>
    </source>
</evidence>
<dbReference type="GO" id="GO:0016020">
    <property type="term" value="C:membrane"/>
    <property type="evidence" value="ECO:0007669"/>
    <property type="project" value="UniProtKB-SubCell"/>
</dbReference>
<proteinExistence type="inferred from homology"/>
<dbReference type="Gene3D" id="3.40.50.720">
    <property type="entry name" value="NAD(P)-binding Rossmann-like Domain"/>
    <property type="match status" value="1"/>
</dbReference>
<protein>
    <submittedName>
        <fullName evidence="10">Glutathione-regulated potassium-efflux system protein KefB</fullName>
    </submittedName>
</protein>
<dbReference type="Pfam" id="PF00999">
    <property type="entry name" value="Na_H_Exchanger"/>
    <property type="match status" value="1"/>
</dbReference>
<evidence type="ECO:0000259" key="9">
    <source>
        <dbReference type="Pfam" id="PF02254"/>
    </source>
</evidence>
<dbReference type="EMBL" id="UOFE01000036">
    <property type="protein sequence ID" value="VAW53949.1"/>
    <property type="molecule type" value="Genomic_DNA"/>
</dbReference>
<dbReference type="GO" id="GO:0015297">
    <property type="term" value="F:antiporter activity"/>
    <property type="evidence" value="ECO:0007669"/>
    <property type="project" value="InterPro"/>
</dbReference>